<accession>A0A2T3ALZ1</accession>
<keyword evidence="1" id="KW-0539">Nucleus</keyword>
<name>A0A2T3ALZ1_9PEZI</name>
<dbReference type="Pfam" id="PF00172">
    <property type="entry name" value="Zn_clus"/>
    <property type="match status" value="1"/>
</dbReference>
<dbReference type="Proteomes" id="UP000241462">
    <property type="component" value="Unassembled WGS sequence"/>
</dbReference>
<dbReference type="InParanoid" id="A0A2T3ALZ1"/>
<feature type="region of interest" description="Disordered" evidence="2">
    <location>
        <begin position="233"/>
        <end position="267"/>
    </location>
</feature>
<evidence type="ECO:0000259" key="3">
    <source>
        <dbReference type="Pfam" id="PF00172"/>
    </source>
</evidence>
<dbReference type="EMBL" id="KZ678376">
    <property type="protein sequence ID" value="PSS03291.1"/>
    <property type="molecule type" value="Genomic_DNA"/>
</dbReference>
<dbReference type="SUPFAM" id="SSF57701">
    <property type="entry name" value="Zn2/Cys6 DNA-binding domain"/>
    <property type="match status" value="1"/>
</dbReference>
<dbReference type="InterPro" id="IPR036864">
    <property type="entry name" value="Zn2-C6_fun-type_DNA-bd_sf"/>
</dbReference>
<dbReference type="OrthoDB" id="5422841at2759"/>
<feature type="compositionally biased region" description="Polar residues" evidence="2">
    <location>
        <begin position="239"/>
        <end position="267"/>
    </location>
</feature>
<feature type="domain" description="Zn(2)-C6 fungal-type" evidence="3">
    <location>
        <begin position="380"/>
        <end position="410"/>
    </location>
</feature>
<dbReference type="GO" id="GO:0008270">
    <property type="term" value="F:zinc ion binding"/>
    <property type="evidence" value="ECO:0007669"/>
    <property type="project" value="InterPro"/>
</dbReference>
<dbReference type="AlphaFoldDB" id="A0A2T3ALZ1"/>
<evidence type="ECO:0000313" key="4">
    <source>
        <dbReference type="EMBL" id="PSS03291.1"/>
    </source>
</evidence>
<feature type="region of interest" description="Disordered" evidence="2">
    <location>
        <begin position="426"/>
        <end position="458"/>
    </location>
</feature>
<dbReference type="STRING" id="2025994.A0A2T3ALZ1"/>
<proteinExistence type="predicted"/>
<feature type="region of interest" description="Disordered" evidence="2">
    <location>
        <begin position="285"/>
        <end position="356"/>
    </location>
</feature>
<dbReference type="InterPro" id="IPR001138">
    <property type="entry name" value="Zn2Cys6_DnaBD"/>
</dbReference>
<evidence type="ECO:0000256" key="1">
    <source>
        <dbReference type="ARBA" id="ARBA00023242"/>
    </source>
</evidence>
<reference evidence="4 5" key="1">
    <citation type="journal article" date="2018" name="Mycol. Prog.">
        <title>Coniella lustricola, a new species from submerged detritus.</title>
        <authorList>
            <person name="Raudabaugh D.B."/>
            <person name="Iturriaga T."/>
            <person name="Carver A."/>
            <person name="Mondo S."/>
            <person name="Pangilinan J."/>
            <person name="Lipzen A."/>
            <person name="He G."/>
            <person name="Amirebrahimi M."/>
            <person name="Grigoriev I.V."/>
            <person name="Miller A.N."/>
        </authorList>
    </citation>
    <scope>NUCLEOTIDE SEQUENCE [LARGE SCALE GENOMIC DNA]</scope>
    <source>
        <strain evidence="4 5">B22-T-1</strain>
    </source>
</reference>
<dbReference type="CDD" id="cd00067">
    <property type="entry name" value="GAL4"/>
    <property type="match status" value="1"/>
</dbReference>
<feature type="compositionally biased region" description="Polar residues" evidence="2">
    <location>
        <begin position="298"/>
        <end position="310"/>
    </location>
</feature>
<protein>
    <recommendedName>
        <fullName evidence="3">Zn(2)-C6 fungal-type domain-containing protein</fullName>
    </recommendedName>
</protein>
<evidence type="ECO:0000256" key="2">
    <source>
        <dbReference type="SAM" id="MobiDB-lite"/>
    </source>
</evidence>
<evidence type="ECO:0000313" key="5">
    <source>
        <dbReference type="Proteomes" id="UP000241462"/>
    </source>
</evidence>
<organism evidence="4 5">
    <name type="scientific">Coniella lustricola</name>
    <dbReference type="NCBI Taxonomy" id="2025994"/>
    <lineage>
        <taxon>Eukaryota</taxon>
        <taxon>Fungi</taxon>
        <taxon>Dikarya</taxon>
        <taxon>Ascomycota</taxon>
        <taxon>Pezizomycotina</taxon>
        <taxon>Sordariomycetes</taxon>
        <taxon>Sordariomycetidae</taxon>
        <taxon>Diaporthales</taxon>
        <taxon>Schizoparmaceae</taxon>
        <taxon>Coniella</taxon>
    </lineage>
</organism>
<feature type="region of interest" description="Disordered" evidence="2">
    <location>
        <begin position="1"/>
        <end position="47"/>
    </location>
</feature>
<feature type="compositionally biased region" description="Polar residues" evidence="2">
    <location>
        <begin position="320"/>
        <end position="334"/>
    </location>
</feature>
<gene>
    <name evidence="4" type="ORF">BD289DRAFT_478750</name>
</gene>
<keyword evidence="5" id="KW-1185">Reference proteome</keyword>
<dbReference type="GO" id="GO:0000981">
    <property type="term" value="F:DNA-binding transcription factor activity, RNA polymerase II-specific"/>
    <property type="evidence" value="ECO:0007669"/>
    <property type="project" value="InterPro"/>
</dbReference>
<sequence>MAHPEPPSSSSIVDRNNKRKRDTEDASQSAPHDRTPQPPPPQSGNGAYINYLAKGPASLQLIQGDDGVFLDTLRMIGEYEGVLSRQESLAANLGAHLTGPTLVKVMENFFEGPITISQTDRRSTPPVVDWLDIVQFAKATPSEFTLTPSEHGHSCKFYLKGAHVEVTEQDWRTIVSGTLDRCNLPPPLPVEEDENRELVTLDILEQRLHILIKKADEVARKARQLNYHLSGRKAAIASRRTSTQSPPASHASSFTPHNHAQRSQLARPTSAYDLKADLLLQFTAASSPPTRPTPVRYSHNSISMPTTPVIQQGLPPMSTAKPQPLQTTQTSSRASPAAVSEHYHSHQHQTHHTEDVSEAWRQLITARTEKLERGQLIQPPCDRCRRLKVQCFKHLTACQGCTKKHAKCSWRTVTEEEMAWLKVEASNGIPGDTEGGGGDDGASRSAGYTPDPQSARSASTIETRVFAPLSNHNISTAIITNNANTNPVATGQPQVAGNEYSGSVGEARTVVAEIGARDRSIPEYGLREQRPHNSNSDHHRLSQMASVALGTETGRDPHQEHQQHQSKHH</sequence>